<keyword evidence="2" id="KW-1185">Reference proteome</keyword>
<accession>A0A699ZSA7</accession>
<evidence type="ECO:0000313" key="2">
    <source>
        <dbReference type="Proteomes" id="UP000485058"/>
    </source>
</evidence>
<evidence type="ECO:0000313" key="1">
    <source>
        <dbReference type="EMBL" id="GFH24040.1"/>
    </source>
</evidence>
<dbReference type="Proteomes" id="UP000485058">
    <property type="component" value="Unassembled WGS sequence"/>
</dbReference>
<dbReference type="AlphaFoldDB" id="A0A699ZSA7"/>
<reference evidence="1 2" key="1">
    <citation type="submission" date="2020-02" db="EMBL/GenBank/DDBJ databases">
        <title>Draft genome sequence of Haematococcus lacustris strain NIES-144.</title>
        <authorList>
            <person name="Morimoto D."/>
            <person name="Nakagawa S."/>
            <person name="Yoshida T."/>
            <person name="Sawayama S."/>
        </authorList>
    </citation>
    <scope>NUCLEOTIDE SEQUENCE [LARGE SCALE GENOMIC DNA]</scope>
    <source>
        <strain evidence="1 2">NIES-144</strain>
    </source>
</reference>
<comment type="caution">
    <text evidence="1">The sequence shown here is derived from an EMBL/GenBank/DDBJ whole genome shotgun (WGS) entry which is preliminary data.</text>
</comment>
<protein>
    <submittedName>
        <fullName evidence="1">Uncharacterized protein</fullName>
    </submittedName>
</protein>
<name>A0A699ZSA7_HAELA</name>
<dbReference type="EMBL" id="BLLF01002426">
    <property type="protein sequence ID" value="GFH24040.1"/>
    <property type="molecule type" value="Genomic_DNA"/>
</dbReference>
<feature type="non-terminal residue" evidence="1">
    <location>
        <position position="1"/>
    </location>
</feature>
<sequence length="69" mass="7119">RDITDTNQYLFSLTGVIQASHQGASGRGGPGTPDPAAQHAAHVCGQRHTQEGAGVCGQAHRQGAKECHS</sequence>
<proteinExistence type="predicted"/>
<organism evidence="1 2">
    <name type="scientific">Haematococcus lacustris</name>
    <name type="common">Green alga</name>
    <name type="synonym">Haematococcus pluvialis</name>
    <dbReference type="NCBI Taxonomy" id="44745"/>
    <lineage>
        <taxon>Eukaryota</taxon>
        <taxon>Viridiplantae</taxon>
        <taxon>Chlorophyta</taxon>
        <taxon>core chlorophytes</taxon>
        <taxon>Chlorophyceae</taxon>
        <taxon>CS clade</taxon>
        <taxon>Chlamydomonadales</taxon>
        <taxon>Haematococcaceae</taxon>
        <taxon>Haematococcus</taxon>
    </lineage>
</organism>
<gene>
    <name evidence="1" type="ORF">HaLaN_21754</name>
</gene>